<evidence type="ECO:0000313" key="4">
    <source>
        <dbReference type="Proteomes" id="UP000004725"/>
    </source>
</evidence>
<feature type="domain" description="Luciferase-like" evidence="2">
    <location>
        <begin position="16"/>
        <end position="302"/>
    </location>
</feature>
<dbReference type="CDD" id="cd00347">
    <property type="entry name" value="Flavin_utilizing_monoxygenases"/>
    <property type="match status" value="1"/>
</dbReference>
<evidence type="ECO:0000259" key="2">
    <source>
        <dbReference type="Pfam" id="PF00296"/>
    </source>
</evidence>
<dbReference type="RefSeq" id="WP_006828629.1">
    <property type="nucleotide sequence ID" value="NZ_AJYB01000010.1"/>
</dbReference>
<dbReference type="InterPro" id="IPR050766">
    <property type="entry name" value="Bact_Lucif_Oxidored"/>
</dbReference>
<proteinExistence type="predicted"/>
<comment type="similarity">
    <text evidence="1">To bacterial alkanal monooxygenase alpha and beta chains.</text>
</comment>
<dbReference type="AlphaFoldDB" id="A0AA87LU70"/>
<dbReference type="Pfam" id="PF00296">
    <property type="entry name" value="Bac_luciferase"/>
    <property type="match status" value="1"/>
</dbReference>
<name>A0AA87LU70_9BACL</name>
<dbReference type="SUPFAM" id="SSF51679">
    <property type="entry name" value="Bacterial luciferase-like"/>
    <property type="match status" value="1"/>
</dbReference>
<accession>A0AA87LU70</accession>
<dbReference type="GO" id="GO:0016705">
    <property type="term" value="F:oxidoreductase activity, acting on paired donors, with incorporation or reduction of molecular oxygen"/>
    <property type="evidence" value="ECO:0007669"/>
    <property type="project" value="InterPro"/>
</dbReference>
<dbReference type="GO" id="GO:0005829">
    <property type="term" value="C:cytosol"/>
    <property type="evidence" value="ECO:0007669"/>
    <property type="project" value="TreeGrafter"/>
</dbReference>
<dbReference type="FunFam" id="3.20.20.30:FF:000002">
    <property type="entry name" value="LLM class flavin-dependent oxidoreductase"/>
    <property type="match status" value="1"/>
</dbReference>
<dbReference type="Gene3D" id="3.20.20.30">
    <property type="entry name" value="Luciferase-like domain"/>
    <property type="match status" value="1"/>
</dbReference>
<dbReference type="EMBL" id="AJYB01000010">
    <property type="protein sequence ID" value="EIM08039.1"/>
    <property type="molecule type" value="Genomic_DNA"/>
</dbReference>
<protein>
    <recommendedName>
        <fullName evidence="2">Luciferase-like domain-containing protein</fullName>
    </recommendedName>
</protein>
<dbReference type="Proteomes" id="UP000004725">
    <property type="component" value="Unassembled WGS sequence"/>
</dbReference>
<dbReference type="InterPro" id="IPR019949">
    <property type="entry name" value="CmoO-like"/>
</dbReference>
<dbReference type="PANTHER" id="PTHR30137:SF19">
    <property type="entry name" value="LUCIFERASE-LIKE MONOOXYGENASE"/>
    <property type="match status" value="1"/>
</dbReference>
<dbReference type="NCBIfam" id="TIGR03558">
    <property type="entry name" value="oxido_grp_1"/>
    <property type="match status" value="1"/>
</dbReference>
<sequence>MISLNILDYSPIDEGETAAMALKQTTELAQLAERLGFKRFWVAEHHQVSSVAGSTPEMLMMHLAASTETIRIGSGGVMLPHYSAYKVAENFRMLEALYPGRIDLGIGRSRSYRVVNEALNESKAKRLPYEQQLTDLGKYFADDTDNEHRFQSLQAMPIIETAPELWLLGTGLGSARLAAEKGMGYAFAHFAKPSQQTVEVVDVYRREFQPSQFVQVPNVIIAVFAVVAETAEKAEELAKAFDLWLLFIESDSEPPYYPSVETAKKRDFSDSEQEKVERNRQRMLIGTAEQVKVQIEDLAERFDTNEITIIPNISGADNRMDELRLLANAFNLPGK</sequence>
<dbReference type="InterPro" id="IPR011251">
    <property type="entry name" value="Luciferase-like_dom"/>
</dbReference>
<evidence type="ECO:0000256" key="1">
    <source>
        <dbReference type="ARBA" id="ARBA00007789"/>
    </source>
</evidence>
<reference evidence="3 4" key="1">
    <citation type="journal article" date="2012" name="J. Bacteriol.">
        <title>Genome Sequence of the Antarctic Psychrophile Bacterium Planococcus antarcticus DSM 14505.</title>
        <authorList>
            <person name="Margolles A."/>
            <person name="Gueimonde M."/>
            <person name="Sanchez B."/>
        </authorList>
    </citation>
    <scope>NUCLEOTIDE SEQUENCE [LARGE SCALE GENOMIC DNA]</scope>
    <source>
        <strain evidence="3 4">DSM 14505</strain>
    </source>
</reference>
<comment type="caution">
    <text evidence="3">The sequence shown here is derived from an EMBL/GenBank/DDBJ whole genome shotgun (WGS) entry which is preliminary data.</text>
</comment>
<dbReference type="PANTHER" id="PTHR30137">
    <property type="entry name" value="LUCIFERASE-LIKE MONOOXYGENASE"/>
    <property type="match status" value="1"/>
</dbReference>
<evidence type="ECO:0000313" key="3">
    <source>
        <dbReference type="EMBL" id="EIM08039.1"/>
    </source>
</evidence>
<gene>
    <name evidence="3" type="ORF">A1A1_03067</name>
</gene>
<organism evidence="3 4">
    <name type="scientific">Planococcus antarcticus DSM 14505</name>
    <dbReference type="NCBI Taxonomy" id="1185653"/>
    <lineage>
        <taxon>Bacteria</taxon>
        <taxon>Bacillati</taxon>
        <taxon>Bacillota</taxon>
        <taxon>Bacilli</taxon>
        <taxon>Bacillales</taxon>
        <taxon>Caryophanaceae</taxon>
        <taxon>Planococcus</taxon>
    </lineage>
</organism>
<dbReference type="InterPro" id="IPR036661">
    <property type="entry name" value="Luciferase-like_sf"/>
</dbReference>